<dbReference type="Proteomes" id="UP000253034">
    <property type="component" value="Unassembled WGS sequence"/>
</dbReference>
<sequence>GNPEAALELEDMILDVEDKCYSSGYKSSVTDRMAAASLIRLGLMKHGCMEK</sequence>
<dbReference type="EMBL" id="QPJT01000006">
    <property type="protein sequence ID" value="RCX17836.1"/>
    <property type="molecule type" value="Genomic_DNA"/>
</dbReference>
<evidence type="ECO:0000313" key="3">
    <source>
        <dbReference type="Proteomes" id="UP000253034"/>
    </source>
</evidence>
<evidence type="ECO:0000313" key="1">
    <source>
        <dbReference type="EMBL" id="RCX07384.1"/>
    </source>
</evidence>
<proteinExistence type="predicted"/>
<comment type="caution">
    <text evidence="2">The sequence shown here is derived from an EMBL/GenBank/DDBJ whole genome shotgun (WGS) entry which is preliminary data.</text>
</comment>
<organism evidence="2 3">
    <name type="scientific">Anaerobacterium chartisolvens</name>
    <dbReference type="NCBI Taxonomy" id="1297424"/>
    <lineage>
        <taxon>Bacteria</taxon>
        <taxon>Bacillati</taxon>
        <taxon>Bacillota</taxon>
        <taxon>Clostridia</taxon>
        <taxon>Eubacteriales</taxon>
        <taxon>Oscillospiraceae</taxon>
        <taxon>Anaerobacterium</taxon>
    </lineage>
</organism>
<accession>A0A369BB95</accession>
<evidence type="ECO:0000313" key="2">
    <source>
        <dbReference type="EMBL" id="RCX17836.1"/>
    </source>
</evidence>
<keyword evidence="3" id="KW-1185">Reference proteome</keyword>
<protein>
    <submittedName>
        <fullName evidence="2">Uncharacterized protein</fullName>
    </submittedName>
</protein>
<feature type="non-terminal residue" evidence="2">
    <location>
        <position position="1"/>
    </location>
</feature>
<reference evidence="2 3" key="1">
    <citation type="submission" date="2018-07" db="EMBL/GenBank/DDBJ databases">
        <title>Genomic Encyclopedia of Type Strains, Phase IV (KMG-IV): sequencing the most valuable type-strain genomes for metagenomic binning, comparative biology and taxonomic classification.</title>
        <authorList>
            <person name="Goeker M."/>
        </authorList>
    </citation>
    <scope>NUCLEOTIDE SEQUENCE [LARGE SCALE GENOMIC DNA]</scope>
    <source>
        <strain evidence="2 3">DSM 27016</strain>
    </source>
</reference>
<dbReference type="EMBL" id="QPJT01000054">
    <property type="protein sequence ID" value="RCX07384.1"/>
    <property type="molecule type" value="Genomic_DNA"/>
</dbReference>
<dbReference type="AlphaFoldDB" id="A0A369BB95"/>
<name>A0A369BB95_9FIRM</name>
<gene>
    <name evidence="2" type="ORF">DFR58_1061</name>
    <name evidence="1" type="ORF">DFR58_1541</name>
</gene>